<keyword evidence="2" id="KW-1185">Reference proteome</keyword>
<dbReference type="EMBL" id="CP060695">
    <property type="protein sequence ID" value="QNM86560.1"/>
    <property type="molecule type" value="Genomic_DNA"/>
</dbReference>
<dbReference type="AlphaFoldDB" id="A0A7G9LD61"/>
<accession>A0A7G9LD61</accession>
<evidence type="ECO:0000313" key="1">
    <source>
        <dbReference type="EMBL" id="QNM86560.1"/>
    </source>
</evidence>
<evidence type="ECO:0000313" key="2">
    <source>
        <dbReference type="Proteomes" id="UP000515808"/>
    </source>
</evidence>
<reference evidence="1 2" key="1">
    <citation type="submission" date="2020-08" db="EMBL/GenBank/DDBJ databases">
        <title>Polaribacter sp. L12M9 isolated from gut of the Korean scallop.</title>
        <authorList>
            <person name="Jeong Y.S."/>
        </authorList>
    </citation>
    <scope>NUCLEOTIDE SEQUENCE [LARGE SCALE GENOMIC DNA]</scope>
    <source>
        <strain evidence="1 2">L12M9</strain>
    </source>
</reference>
<dbReference type="RefSeq" id="WP_187483439.1">
    <property type="nucleotide sequence ID" value="NZ_CP060695.1"/>
</dbReference>
<dbReference type="Proteomes" id="UP000515808">
    <property type="component" value="Chromosome"/>
</dbReference>
<proteinExistence type="predicted"/>
<sequence>MKKHLWKILNVILILYFSFEFLKKYHPKLYGTSFNKERIEIGLVPIDSSLIRKGKDTYVYQTWINKSSEVPRFYAKYACFDKWNRGIEMENDNYVVLVDSSKVILSINYNFGTKKFNYSLKKFNRPKNTSDLYGHSGKTIRELNENETEKILNKNGIKY</sequence>
<protein>
    <submittedName>
        <fullName evidence="1">Uncharacterized protein</fullName>
    </submittedName>
</protein>
<organism evidence="1 2">
    <name type="scientific">Polaribacter pectinis</name>
    <dbReference type="NCBI Taxonomy" id="2738844"/>
    <lineage>
        <taxon>Bacteria</taxon>
        <taxon>Pseudomonadati</taxon>
        <taxon>Bacteroidota</taxon>
        <taxon>Flavobacteriia</taxon>
        <taxon>Flavobacteriales</taxon>
        <taxon>Flavobacteriaceae</taxon>
    </lineage>
</organism>
<dbReference type="KEGG" id="ppec:H9W90_05420"/>
<name>A0A7G9LD61_9FLAO</name>
<gene>
    <name evidence="1" type="ORF">H9W90_05420</name>
</gene>